<dbReference type="SUPFAM" id="SSF52317">
    <property type="entry name" value="Class I glutamine amidotransferase-like"/>
    <property type="match status" value="1"/>
</dbReference>
<dbReference type="EMBL" id="FOEF01000020">
    <property type="protein sequence ID" value="SEP52492.1"/>
    <property type="molecule type" value="Genomic_DNA"/>
</dbReference>
<dbReference type="PANTHER" id="PTHR43130">
    <property type="entry name" value="ARAC-FAMILY TRANSCRIPTIONAL REGULATOR"/>
    <property type="match status" value="1"/>
</dbReference>
<sequence length="249" mass="26182">MRAARATVGPMTEKPKTEKQKTFAFVVYPGLTSLDLVGPLQVLAALASADPGLRVVVVGETLDPVDTDSPLRIAPSHTFDAVPDPFAILVPGGGAPTLQAMANPALIGYLARAAETAEFVTSVCTGSLLLGEAGLLKGRKATTHWMFRDLLRASGATPVAERWVEDGPVITAAGVSAGIDLALHLVERLAGTEMARIVQFGIEYDPQPPLGPLDWANAPHGNLAPLREHFLRDGLAGHPELMAKLLAHA</sequence>
<dbReference type="InterPro" id="IPR029062">
    <property type="entry name" value="Class_I_gatase-like"/>
</dbReference>
<evidence type="ECO:0000259" key="1">
    <source>
        <dbReference type="Pfam" id="PF01965"/>
    </source>
</evidence>
<reference evidence="3" key="1">
    <citation type="submission" date="2016-10" db="EMBL/GenBank/DDBJ databases">
        <authorList>
            <person name="Varghese N."/>
            <person name="Submissions S."/>
        </authorList>
    </citation>
    <scope>NUCLEOTIDE SEQUENCE [LARGE SCALE GENOMIC DNA]</scope>
    <source>
        <strain evidence="3">DSM 44993</strain>
    </source>
</reference>
<evidence type="ECO:0000313" key="3">
    <source>
        <dbReference type="Proteomes" id="UP000198582"/>
    </source>
</evidence>
<keyword evidence="3" id="KW-1185">Reference proteome</keyword>
<dbReference type="PANTHER" id="PTHR43130:SF2">
    <property type="entry name" value="DJ-1_PFPI DOMAIN-CONTAINING PROTEIN"/>
    <property type="match status" value="1"/>
</dbReference>
<dbReference type="STRING" id="394193.SAMN04489732_120159"/>
<evidence type="ECO:0000313" key="2">
    <source>
        <dbReference type="EMBL" id="SEP52492.1"/>
    </source>
</evidence>
<dbReference type="AlphaFoldDB" id="A0A1H8YKA7"/>
<accession>A0A1H8YKA7</accession>
<gene>
    <name evidence="2" type="ORF">SAMN04489732_120159</name>
</gene>
<dbReference type="Proteomes" id="UP000198582">
    <property type="component" value="Unassembled WGS sequence"/>
</dbReference>
<dbReference type="InterPro" id="IPR052158">
    <property type="entry name" value="INH-QAR"/>
</dbReference>
<dbReference type="CDD" id="cd03139">
    <property type="entry name" value="GATase1_PfpI_2"/>
    <property type="match status" value="1"/>
</dbReference>
<feature type="domain" description="DJ-1/PfpI" evidence="1">
    <location>
        <begin position="24"/>
        <end position="187"/>
    </location>
</feature>
<organism evidence="2 3">
    <name type="scientific">Amycolatopsis saalfeldensis</name>
    <dbReference type="NCBI Taxonomy" id="394193"/>
    <lineage>
        <taxon>Bacteria</taxon>
        <taxon>Bacillati</taxon>
        <taxon>Actinomycetota</taxon>
        <taxon>Actinomycetes</taxon>
        <taxon>Pseudonocardiales</taxon>
        <taxon>Pseudonocardiaceae</taxon>
        <taxon>Amycolatopsis</taxon>
    </lineage>
</organism>
<dbReference type="Pfam" id="PF01965">
    <property type="entry name" value="DJ-1_PfpI"/>
    <property type="match status" value="1"/>
</dbReference>
<dbReference type="Gene3D" id="3.40.50.880">
    <property type="match status" value="1"/>
</dbReference>
<dbReference type="GO" id="GO:0006355">
    <property type="term" value="P:regulation of DNA-templated transcription"/>
    <property type="evidence" value="ECO:0007669"/>
    <property type="project" value="TreeGrafter"/>
</dbReference>
<protein>
    <submittedName>
        <fullName evidence="2">DJ-1/PfpI family protein</fullName>
    </submittedName>
</protein>
<name>A0A1H8YKA7_9PSEU</name>
<dbReference type="InterPro" id="IPR002818">
    <property type="entry name" value="DJ-1/PfpI"/>
</dbReference>
<proteinExistence type="predicted"/>